<sequence length="331" mass="34411">MSSPPREAFGARFALEPGYLNTASIGVPPLDAVAAVHAALDRWQGGVDRPSSFEPAIAATRKAFGDLVGVPSSSVACGTTVSQLIGTVASSLPRGARVLVAREDFTSVTLPFVAQGHRVDVVPLDQLVSAVDGHDLVAVSVVQSADGRMVDLDALRATGAPVLLDVSQALGWYPVSLAWADFVVGVAYKWLMAPRGAAWLAVRPDRLDSVVPVAANWFSDPSQTSYGADLVLAPAASRLDLSPTWFAHAGAAVTMPWLATLDLAAVRDHCAGLADAVLTGLGLPPAGSAIVSLDVPAIPGVRSSIRAGRVRLAFHLYNTSEDVDLVLKALT</sequence>
<protein>
    <submittedName>
        <fullName evidence="2">Aminotransferase class V-fold PLP-dependent enzyme</fullName>
    </submittedName>
</protein>
<gene>
    <name evidence="2" type="ORF">FKR81_20850</name>
</gene>
<accession>A0A563ERK4</accession>
<dbReference type="InterPro" id="IPR015422">
    <property type="entry name" value="PyrdxlP-dep_Trfase_small"/>
</dbReference>
<dbReference type="RefSeq" id="WP_146353791.1">
    <property type="nucleotide sequence ID" value="NZ_VOBR01000013.1"/>
</dbReference>
<dbReference type="InterPro" id="IPR015421">
    <property type="entry name" value="PyrdxlP-dep_Trfase_major"/>
</dbReference>
<evidence type="ECO:0000313" key="2">
    <source>
        <dbReference type="EMBL" id="TWP50168.1"/>
    </source>
</evidence>
<evidence type="ECO:0000313" key="3">
    <source>
        <dbReference type="Proteomes" id="UP000316639"/>
    </source>
</evidence>
<evidence type="ECO:0000259" key="1">
    <source>
        <dbReference type="Pfam" id="PF00266"/>
    </source>
</evidence>
<feature type="domain" description="Aminotransferase class V" evidence="1">
    <location>
        <begin position="92"/>
        <end position="281"/>
    </location>
</feature>
<dbReference type="InterPro" id="IPR000192">
    <property type="entry name" value="Aminotrans_V_dom"/>
</dbReference>
<dbReference type="Gene3D" id="3.40.640.10">
    <property type="entry name" value="Type I PLP-dependent aspartate aminotransferase-like (Major domain)"/>
    <property type="match status" value="1"/>
</dbReference>
<dbReference type="AlphaFoldDB" id="A0A563ERK4"/>
<name>A0A563ERK4_9PSEU</name>
<dbReference type="InterPro" id="IPR015424">
    <property type="entry name" value="PyrdxlP-dep_Trfase"/>
</dbReference>
<keyword evidence="3" id="KW-1185">Reference proteome</keyword>
<dbReference type="SUPFAM" id="SSF53383">
    <property type="entry name" value="PLP-dependent transferases"/>
    <property type="match status" value="1"/>
</dbReference>
<keyword evidence="2" id="KW-0032">Aminotransferase</keyword>
<dbReference type="EMBL" id="VOBR01000013">
    <property type="protein sequence ID" value="TWP50168.1"/>
    <property type="molecule type" value="Genomic_DNA"/>
</dbReference>
<reference evidence="2 3" key="1">
    <citation type="submission" date="2019-07" db="EMBL/GenBank/DDBJ databases">
        <title>Lentzea xizangensis sp. nov., isolated from Qinghai-Tibetan Plateau Soils.</title>
        <authorList>
            <person name="Huang J."/>
        </authorList>
    </citation>
    <scope>NUCLEOTIDE SEQUENCE [LARGE SCALE GENOMIC DNA]</scope>
    <source>
        <strain evidence="2 3">FXJ1.1311</strain>
    </source>
</reference>
<dbReference type="PANTHER" id="PTHR43586:SF21">
    <property type="entry name" value="PYRIDOXAL PHOSPHATE (PLP)-DEPENDENT ASPARTATE AMINOTRANSFERASE SUPERFAMILY"/>
    <property type="match status" value="1"/>
</dbReference>
<keyword evidence="2" id="KW-0808">Transferase</keyword>
<proteinExistence type="predicted"/>
<dbReference type="GO" id="GO:0008483">
    <property type="term" value="F:transaminase activity"/>
    <property type="evidence" value="ECO:0007669"/>
    <property type="project" value="UniProtKB-KW"/>
</dbReference>
<dbReference type="OrthoDB" id="250246at2"/>
<comment type="caution">
    <text evidence="2">The sequence shown here is derived from an EMBL/GenBank/DDBJ whole genome shotgun (WGS) entry which is preliminary data.</text>
</comment>
<dbReference type="PANTHER" id="PTHR43586">
    <property type="entry name" value="CYSTEINE DESULFURASE"/>
    <property type="match status" value="1"/>
</dbReference>
<dbReference type="Gene3D" id="3.90.1150.10">
    <property type="entry name" value="Aspartate Aminotransferase, domain 1"/>
    <property type="match status" value="1"/>
</dbReference>
<organism evidence="2 3">
    <name type="scientific">Lentzea tibetensis</name>
    <dbReference type="NCBI Taxonomy" id="2591470"/>
    <lineage>
        <taxon>Bacteria</taxon>
        <taxon>Bacillati</taxon>
        <taxon>Actinomycetota</taxon>
        <taxon>Actinomycetes</taxon>
        <taxon>Pseudonocardiales</taxon>
        <taxon>Pseudonocardiaceae</taxon>
        <taxon>Lentzea</taxon>
    </lineage>
</organism>
<dbReference type="Pfam" id="PF00266">
    <property type="entry name" value="Aminotran_5"/>
    <property type="match status" value="1"/>
</dbReference>
<dbReference type="Proteomes" id="UP000316639">
    <property type="component" value="Unassembled WGS sequence"/>
</dbReference>